<keyword evidence="1" id="KW-0862">Zinc</keyword>
<dbReference type="InterPro" id="IPR036236">
    <property type="entry name" value="Znf_C2H2_sf"/>
</dbReference>
<feature type="domain" description="C2H2-type" evidence="3">
    <location>
        <begin position="73"/>
        <end position="100"/>
    </location>
</feature>
<keyword evidence="1" id="KW-0863">Zinc-finger</keyword>
<dbReference type="WBParaSite" id="SSLN_0000086501-mRNA-1">
    <property type="protein sequence ID" value="SSLN_0000086501-mRNA-1"/>
    <property type="gene ID" value="SSLN_0000086501"/>
</dbReference>
<evidence type="ECO:0000259" key="3">
    <source>
        <dbReference type="PROSITE" id="PS50157"/>
    </source>
</evidence>
<feature type="compositionally biased region" description="Polar residues" evidence="2">
    <location>
        <begin position="151"/>
        <end position="160"/>
    </location>
</feature>
<reference evidence="4" key="1">
    <citation type="submission" date="2016-06" db="UniProtKB">
        <authorList>
            <consortium name="WormBaseParasite"/>
        </authorList>
    </citation>
    <scope>IDENTIFICATION</scope>
</reference>
<accession>A0A183S9D4</accession>
<feature type="region of interest" description="Disordered" evidence="2">
    <location>
        <begin position="151"/>
        <end position="201"/>
    </location>
</feature>
<sequence length="221" mass="23805">LLQVWPIEAKNDFDAPLPTITDTILPPLPPAPITSANTTCPTPTTSVSTSDYLTLAIFNTTAAPITSDGDSVLTCPHCDRTFTSHIGLVGHLRIHRTETGELVPGAPTHIGDRRLQCPHCPRAFIHRMGLIGPMRIHKSGMHRDVSTSCVPINTSHTAPMSSATSTSSRSSRLSTSRPIVSLLSPHRPDRSLVNPSPRHRRTCVRTTVRGPAPSLISGLLD</sequence>
<dbReference type="Pfam" id="PF00096">
    <property type="entry name" value="zf-C2H2"/>
    <property type="match status" value="1"/>
</dbReference>
<name>A0A183S9D4_SCHSO</name>
<proteinExistence type="predicted"/>
<evidence type="ECO:0000256" key="2">
    <source>
        <dbReference type="SAM" id="MobiDB-lite"/>
    </source>
</evidence>
<dbReference type="Gene3D" id="3.30.160.60">
    <property type="entry name" value="Classic Zinc Finger"/>
    <property type="match status" value="1"/>
</dbReference>
<dbReference type="SMART" id="SM00355">
    <property type="entry name" value="ZnF_C2H2"/>
    <property type="match status" value="2"/>
</dbReference>
<dbReference type="PROSITE" id="PS00028">
    <property type="entry name" value="ZINC_FINGER_C2H2_1"/>
    <property type="match status" value="1"/>
</dbReference>
<dbReference type="SUPFAM" id="SSF57667">
    <property type="entry name" value="beta-beta-alpha zinc fingers"/>
    <property type="match status" value="1"/>
</dbReference>
<dbReference type="InterPro" id="IPR013087">
    <property type="entry name" value="Znf_C2H2_type"/>
</dbReference>
<dbReference type="GO" id="GO:0008270">
    <property type="term" value="F:zinc ion binding"/>
    <property type="evidence" value="ECO:0007669"/>
    <property type="project" value="UniProtKB-KW"/>
</dbReference>
<dbReference type="PROSITE" id="PS50157">
    <property type="entry name" value="ZINC_FINGER_C2H2_2"/>
    <property type="match status" value="1"/>
</dbReference>
<organism evidence="4">
    <name type="scientific">Schistocephalus solidus</name>
    <name type="common">Tapeworm</name>
    <dbReference type="NCBI Taxonomy" id="70667"/>
    <lineage>
        <taxon>Eukaryota</taxon>
        <taxon>Metazoa</taxon>
        <taxon>Spiralia</taxon>
        <taxon>Lophotrochozoa</taxon>
        <taxon>Platyhelminthes</taxon>
        <taxon>Cestoda</taxon>
        <taxon>Eucestoda</taxon>
        <taxon>Diphyllobothriidea</taxon>
        <taxon>Diphyllobothriidae</taxon>
        <taxon>Schistocephalus</taxon>
    </lineage>
</organism>
<feature type="compositionally biased region" description="Low complexity" evidence="2">
    <location>
        <begin position="161"/>
        <end position="177"/>
    </location>
</feature>
<evidence type="ECO:0000313" key="4">
    <source>
        <dbReference type="WBParaSite" id="SSLN_0000086501-mRNA-1"/>
    </source>
</evidence>
<evidence type="ECO:0000256" key="1">
    <source>
        <dbReference type="PROSITE-ProRule" id="PRU00042"/>
    </source>
</evidence>
<protein>
    <submittedName>
        <fullName evidence="4">C2H2-type domain-containing protein</fullName>
    </submittedName>
</protein>
<keyword evidence="1" id="KW-0479">Metal-binding</keyword>
<dbReference type="AlphaFoldDB" id="A0A183S9D4"/>